<dbReference type="EMBL" id="AKVJ01000029">
    <property type="protein sequence ID" value="EIW17970.1"/>
    <property type="molecule type" value="Genomic_DNA"/>
</dbReference>
<dbReference type="PATRIC" id="fig|1149862.3.peg.2978"/>
<evidence type="ECO:0000313" key="1">
    <source>
        <dbReference type="EMBL" id="EIW17970.1"/>
    </source>
</evidence>
<organism evidence="1 2">
    <name type="scientific">Pelosinus fermentans B4</name>
    <dbReference type="NCBI Taxonomy" id="1149862"/>
    <lineage>
        <taxon>Bacteria</taxon>
        <taxon>Bacillati</taxon>
        <taxon>Bacillota</taxon>
        <taxon>Negativicutes</taxon>
        <taxon>Selenomonadales</taxon>
        <taxon>Sporomusaceae</taxon>
        <taxon>Pelosinus</taxon>
    </lineage>
</organism>
<protein>
    <submittedName>
        <fullName evidence="1">YmaF</fullName>
    </submittedName>
</protein>
<dbReference type="Proteomes" id="UP000004324">
    <property type="component" value="Unassembled WGS sequence"/>
</dbReference>
<dbReference type="Pfam" id="PF12788">
    <property type="entry name" value="YmaF"/>
    <property type="match status" value="1"/>
</dbReference>
<proteinExistence type="predicted"/>
<keyword evidence="2" id="KW-1185">Reference proteome</keyword>
<reference evidence="1 2" key="1">
    <citation type="journal article" date="2012" name="J. Bacteriol.">
        <title>Draft Genome Sequences for Two Metal-Reducing Pelosinus fermentans Strains Isolated from a Cr(VI)-Contaminated Site and for Type Strain R7.</title>
        <authorList>
            <person name="Brown S.D."/>
            <person name="Podar M."/>
            <person name="Klingeman D.M."/>
            <person name="Johnson C.M."/>
            <person name="Yang Z.K."/>
            <person name="Utturkar S.M."/>
            <person name="Land M.L."/>
            <person name="Mosher J.J."/>
            <person name="Hurt R.A.Jr."/>
            <person name="Phelps T.J."/>
            <person name="Palumbo A.V."/>
            <person name="Arkin A.P."/>
            <person name="Hazen T.C."/>
            <person name="Elias D.A."/>
        </authorList>
    </citation>
    <scope>NUCLEOTIDE SEQUENCE [LARGE SCALE GENOMIC DNA]</scope>
    <source>
        <strain evidence="1 2">B4</strain>
    </source>
</reference>
<dbReference type="InterPro" id="IPR024307">
    <property type="entry name" value="YmaF"/>
</dbReference>
<evidence type="ECO:0000313" key="2">
    <source>
        <dbReference type="Proteomes" id="UP000004324"/>
    </source>
</evidence>
<sequence>MASKQLFFGCFTLREPNILTDHFYMEELLESTNKNIPHIILWILIGGVGRMLNDEERKYMVDHDKYITGSNEDNMDNVHVHVYTTETDVSDDHQHMFLGVTEPARVEGRSHVHQIRTRTSFAAENSRGHWHWVDVMTDRAIAMPDGSHTHYYEGRTSMNDGHCHNFSDVTGLGPNICVDDEEDKKPCKYKYKRPDDEEYN</sequence>
<accession>I8RIQ6</accession>
<name>I8RIQ6_9FIRM</name>
<comment type="caution">
    <text evidence="1">The sequence shown here is derived from an EMBL/GenBank/DDBJ whole genome shotgun (WGS) entry which is preliminary data.</text>
</comment>
<gene>
    <name evidence="1" type="ORF">FB4_4013</name>
</gene>
<dbReference type="AlphaFoldDB" id="I8RIQ6"/>
<dbReference type="OrthoDB" id="1682334at2"/>